<keyword evidence="2" id="KW-1185">Reference proteome</keyword>
<dbReference type="Gramene" id="ESR66870">
    <property type="protein sequence ID" value="ESR66870"/>
    <property type="gene ID" value="CICLE_v10010100mg"/>
</dbReference>
<dbReference type="InParanoid" id="V4URA0"/>
<dbReference type="KEGG" id="cic:CICLE_v10010100mg"/>
<proteinExistence type="predicted"/>
<dbReference type="Proteomes" id="UP000030687">
    <property type="component" value="Unassembled WGS sequence"/>
</dbReference>
<reference evidence="1 2" key="1">
    <citation type="submission" date="2013-10" db="EMBL/GenBank/DDBJ databases">
        <authorList>
            <consortium name="International Citrus Genome Consortium"/>
            <person name="Jenkins J."/>
            <person name="Schmutz J."/>
            <person name="Prochnik S."/>
            <person name="Rokhsar D."/>
            <person name="Gmitter F."/>
            <person name="Ollitrault P."/>
            <person name="Machado M."/>
            <person name="Talon M."/>
            <person name="Wincker P."/>
            <person name="Jaillon O."/>
            <person name="Morgante M."/>
        </authorList>
    </citation>
    <scope>NUCLEOTIDE SEQUENCE</scope>
    <source>
        <strain evidence="2">cv. Clemenules</strain>
    </source>
</reference>
<organism evidence="1 2">
    <name type="scientific">Citrus clementina</name>
    <name type="common">Clementine</name>
    <name type="synonym">Citrus deliciosa x Citrus sinensis</name>
    <dbReference type="NCBI Taxonomy" id="85681"/>
    <lineage>
        <taxon>Eukaryota</taxon>
        <taxon>Viridiplantae</taxon>
        <taxon>Streptophyta</taxon>
        <taxon>Embryophyta</taxon>
        <taxon>Tracheophyta</taxon>
        <taxon>Spermatophyta</taxon>
        <taxon>Magnoliopsida</taxon>
        <taxon>eudicotyledons</taxon>
        <taxon>Gunneridae</taxon>
        <taxon>Pentapetalae</taxon>
        <taxon>rosids</taxon>
        <taxon>malvids</taxon>
        <taxon>Sapindales</taxon>
        <taxon>Rutaceae</taxon>
        <taxon>Aurantioideae</taxon>
        <taxon>Citrus</taxon>
    </lineage>
</organism>
<protein>
    <submittedName>
        <fullName evidence="1">Uncharacterized protein</fullName>
    </submittedName>
</protein>
<sequence length="72" mass="8156">MVHTYRGLYKTSSFENGVIRRHLKFSGDEGFRCNMQMKEYVMDAPRANAADPVLALCIIHPPRAGNQWNSAS</sequence>
<evidence type="ECO:0000313" key="2">
    <source>
        <dbReference type="Proteomes" id="UP000030687"/>
    </source>
</evidence>
<evidence type="ECO:0000313" key="1">
    <source>
        <dbReference type="EMBL" id="ESR66870.1"/>
    </source>
</evidence>
<dbReference type="AlphaFoldDB" id="V4URA0"/>
<gene>
    <name evidence="1" type="ORF">CICLE_v10010100mg</name>
</gene>
<name>V4URA0_CITCL</name>
<dbReference type="EMBL" id="KI535697">
    <property type="protein sequence ID" value="ESR66870.1"/>
    <property type="molecule type" value="Genomic_DNA"/>
</dbReference>
<accession>V4URA0</accession>